<feature type="region of interest" description="Disordered" evidence="1">
    <location>
        <begin position="52"/>
        <end position="150"/>
    </location>
</feature>
<dbReference type="InterPro" id="IPR036291">
    <property type="entry name" value="NAD(P)-bd_dom_sf"/>
</dbReference>
<dbReference type="EMBL" id="QGKR01000186">
    <property type="protein sequence ID" value="PWR09014.1"/>
    <property type="molecule type" value="Genomic_DNA"/>
</dbReference>
<dbReference type="GO" id="GO:0006313">
    <property type="term" value="P:DNA transposition"/>
    <property type="evidence" value="ECO:0007669"/>
    <property type="project" value="InterPro"/>
</dbReference>
<dbReference type="Gene3D" id="3.40.50.720">
    <property type="entry name" value="NAD(P)-binding Rossmann-like Domain"/>
    <property type="match status" value="1"/>
</dbReference>
<organism evidence="3 4">
    <name type="scientific">Micromonospora acroterricola</name>
    <dbReference type="NCBI Taxonomy" id="2202421"/>
    <lineage>
        <taxon>Bacteria</taxon>
        <taxon>Bacillati</taxon>
        <taxon>Actinomycetota</taxon>
        <taxon>Actinomycetes</taxon>
        <taxon>Micromonosporales</taxon>
        <taxon>Micromonosporaceae</taxon>
        <taxon>Micromonospora</taxon>
    </lineage>
</organism>
<accession>A0A317D387</accession>
<dbReference type="AlphaFoldDB" id="A0A317D387"/>
<evidence type="ECO:0000256" key="1">
    <source>
        <dbReference type="SAM" id="MobiDB-lite"/>
    </source>
</evidence>
<dbReference type="InterPro" id="IPR002525">
    <property type="entry name" value="Transp_IS110-like_N"/>
</dbReference>
<feature type="compositionally biased region" description="Basic residues" evidence="1">
    <location>
        <begin position="121"/>
        <end position="135"/>
    </location>
</feature>
<feature type="domain" description="Transposase IS110-like N-terminal" evidence="2">
    <location>
        <begin position="1"/>
        <end position="104"/>
    </location>
</feature>
<dbReference type="GO" id="GO:0003677">
    <property type="term" value="F:DNA binding"/>
    <property type="evidence" value="ECO:0007669"/>
    <property type="project" value="InterPro"/>
</dbReference>
<comment type="caution">
    <text evidence="3">The sequence shown here is derived from an EMBL/GenBank/DDBJ whole genome shotgun (WGS) entry which is preliminary data.</text>
</comment>
<protein>
    <recommendedName>
        <fullName evidence="2">Transposase IS110-like N-terminal domain-containing protein</fullName>
    </recommendedName>
</protein>
<dbReference type="Pfam" id="PF01548">
    <property type="entry name" value="DEDD_Tnp_IS110"/>
    <property type="match status" value="1"/>
</dbReference>
<dbReference type="SUPFAM" id="SSF51735">
    <property type="entry name" value="NAD(P)-binding Rossmann-fold domains"/>
    <property type="match status" value="1"/>
</dbReference>
<feature type="compositionally biased region" description="Basic and acidic residues" evidence="1">
    <location>
        <begin position="65"/>
        <end position="79"/>
    </location>
</feature>
<gene>
    <name evidence="3" type="ORF">DKT68_13600</name>
</gene>
<evidence type="ECO:0000313" key="4">
    <source>
        <dbReference type="Proteomes" id="UP000245410"/>
    </source>
</evidence>
<proteinExistence type="predicted"/>
<name>A0A317D387_9ACTN</name>
<sequence length="150" mass="16369">MTEEGIDQLLTFLLGVDLIVDRVGVEGSGFLGRPVVLALVAAGYDVREVQANRTAERRKRRRRAKTDVEDAEAIARETLADPNLPPAGKHSEPSSAWQTLTVLRDWRASPCPATGSTPHRSGGRTRQPPRHHPRRAALDQPGAAPTGRTR</sequence>
<dbReference type="GO" id="GO:0004803">
    <property type="term" value="F:transposase activity"/>
    <property type="evidence" value="ECO:0007669"/>
    <property type="project" value="InterPro"/>
</dbReference>
<evidence type="ECO:0000313" key="3">
    <source>
        <dbReference type="EMBL" id="PWR09014.1"/>
    </source>
</evidence>
<keyword evidence="4" id="KW-1185">Reference proteome</keyword>
<reference evidence="3 4" key="1">
    <citation type="submission" date="2018-05" db="EMBL/GenBank/DDBJ databases">
        <title>Micromonospora atacamensis sp. nov., a novel actinobacteria isolated from high altitude Atacama Desert soil.</title>
        <authorList>
            <person name="Carro L."/>
            <person name="Golinska P."/>
            <person name="Klenk H.-P."/>
            <person name="Goodfellow M."/>
        </authorList>
    </citation>
    <scope>NUCLEOTIDE SEQUENCE [LARGE SCALE GENOMIC DNA]</scope>
    <source>
        <strain evidence="3 4">5R2A7</strain>
    </source>
</reference>
<dbReference type="Proteomes" id="UP000245410">
    <property type="component" value="Unassembled WGS sequence"/>
</dbReference>
<evidence type="ECO:0000259" key="2">
    <source>
        <dbReference type="Pfam" id="PF01548"/>
    </source>
</evidence>